<evidence type="ECO:0000313" key="3">
    <source>
        <dbReference type="WBParaSite" id="L893_g31815.t1"/>
    </source>
</evidence>
<dbReference type="AlphaFoldDB" id="A0A1I8A159"/>
<organism evidence="2 3">
    <name type="scientific">Steinernema glaseri</name>
    <dbReference type="NCBI Taxonomy" id="37863"/>
    <lineage>
        <taxon>Eukaryota</taxon>
        <taxon>Metazoa</taxon>
        <taxon>Ecdysozoa</taxon>
        <taxon>Nematoda</taxon>
        <taxon>Chromadorea</taxon>
        <taxon>Rhabditida</taxon>
        <taxon>Tylenchina</taxon>
        <taxon>Panagrolaimomorpha</taxon>
        <taxon>Strongyloidoidea</taxon>
        <taxon>Steinernematidae</taxon>
        <taxon>Steinernema</taxon>
    </lineage>
</organism>
<feature type="region of interest" description="Disordered" evidence="1">
    <location>
        <begin position="79"/>
        <end position="113"/>
    </location>
</feature>
<sequence length="226" mass="25832">MGTLNQGFGRETTGGRQDQYYQPSEDISQAMHWHGMKRLRRERSCPVQADEMLMLLRIHRFAIYDSFFRPTVVNKRAKLGLQTGRNKNRRRSDRSQDSRIPSTGRRGWLPSQTKRKLRVRITSARLCTRRPCLNNLCTKFAPNNGRNRPPNPTKAGFISVSIPLLDTNNKSLVDTYHSFSYDSGLLRESVGSGIVSGIHATAPAAVDLLFSHRNSKKPTCNRMFYY</sequence>
<feature type="region of interest" description="Disordered" evidence="1">
    <location>
        <begin position="1"/>
        <end position="24"/>
    </location>
</feature>
<keyword evidence="2" id="KW-1185">Reference proteome</keyword>
<proteinExistence type="predicted"/>
<reference evidence="3" key="1">
    <citation type="submission" date="2016-11" db="UniProtKB">
        <authorList>
            <consortium name="WormBaseParasite"/>
        </authorList>
    </citation>
    <scope>IDENTIFICATION</scope>
</reference>
<name>A0A1I8A159_9BILA</name>
<evidence type="ECO:0000256" key="1">
    <source>
        <dbReference type="SAM" id="MobiDB-lite"/>
    </source>
</evidence>
<accession>A0A1I8A159</accession>
<dbReference type="WBParaSite" id="L893_g31815.t1">
    <property type="protein sequence ID" value="L893_g31815.t1"/>
    <property type="gene ID" value="L893_g31815"/>
</dbReference>
<feature type="compositionally biased region" description="Polar residues" evidence="1">
    <location>
        <begin position="14"/>
        <end position="24"/>
    </location>
</feature>
<dbReference type="Proteomes" id="UP000095287">
    <property type="component" value="Unplaced"/>
</dbReference>
<protein>
    <submittedName>
        <fullName evidence="3">Uncharacterized protein</fullName>
    </submittedName>
</protein>
<evidence type="ECO:0000313" key="2">
    <source>
        <dbReference type="Proteomes" id="UP000095287"/>
    </source>
</evidence>